<dbReference type="Pfam" id="PF02518">
    <property type="entry name" value="HATPase_c"/>
    <property type="match status" value="1"/>
</dbReference>
<keyword evidence="6 10" id="KW-0812">Transmembrane</keyword>
<keyword evidence="4" id="KW-0597">Phosphoprotein</keyword>
<feature type="transmembrane region" description="Helical" evidence="10">
    <location>
        <begin position="159"/>
        <end position="182"/>
    </location>
</feature>
<dbReference type="Pfam" id="PF08521">
    <property type="entry name" value="2CSK_N"/>
    <property type="match status" value="1"/>
</dbReference>
<comment type="subcellular location">
    <subcellularLocation>
        <location evidence="2">Membrane</location>
    </subcellularLocation>
</comment>
<keyword evidence="13" id="KW-1185">Reference proteome</keyword>
<dbReference type="PROSITE" id="PS50109">
    <property type="entry name" value="HIS_KIN"/>
    <property type="match status" value="1"/>
</dbReference>
<dbReference type="InterPro" id="IPR005467">
    <property type="entry name" value="His_kinase_dom"/>
</dbReference>
<dbReference type="Pfam" id="PF00512">
    <property type="entry name" value="HisKA"/>
    <property type="match status" value="1"/>
</dbReference>
<keyword evidence="9 10" id="KW-0472">Membrane</keyword>
<dbReference type="EC" id="2.7.13.3" evidence="3"/>
<evidence type="ECO:0000256" key="4">
    <source>
        <dbReference type="ARBA" id="ARBA00022553"/>
    </source>
</evidence>
<protein>
    <recommendedName>
        <fullName evidence="3">histidine kinase</fullName>
        <ecNumber evidence="3">2.7.13.3</ecNumber>
    </recommendedName>
</protein>
<dbReference type="EMBL" id="BAAAEU010000007">
    <property type="protein sequence ID" value="GAA0713467.1"/>
    <property type="molecule type" value="Genomic_DNA"/>
</dbReference>
<keyword evidence="5" id="KW-0808">Transferase</keyword>
<reference evidence="12 13" key="1">
    <citation type="journal article" date="2019" name="Int. J. Syst. Evol. Microbiol.">
        <title>The Global Catalogue of Microorganisms (GCM) 10K type strain sequencing project: providing services to taxonomists for standard genome sequencing and annotation.</title>
        <authorList>
            <consortium name="The Broad Institute Genomics Platform"/>
            <consortium name="The Broad Institute Genome Sequencing Center for Infectious Disease"/>
            <person name="Wu L."/>
            <person name="Ma J."/>
        </authorList>
    </citation>
    <scope>NUCLEOTIDE SEQUENCE [LARGE SCALE GENOMIC DNA]</scope>
    <source>
        <strain evidence="12 13">JCM 15421</strain>
    </source>
</reference>
<dbReference type="GO" id="GO:0016301">
    <property type="term" value="F:kinase activity"/>
    <property type="evidence" value="ECO:0007669"/>
    <property type="project" value="UniProtKB-KW"/>
</dbReference>
<dbReference type="SMART" id="SM00388">
    <property type="entry name" value="HisKA"/>
    <property type="match status" value="1"/>
</dbReference>
<evidence type="ECO:0000256" key="8">
    <source>
        <dbReference type="ARBA" id="ARBA00022989"/>
    </source>
</evidence>
<evidence type="ECO:0000259" key="11">
    <source>
        <dbReference type="PROSITE" id="PS50109"/>
    </source>
</evidence>
<dbReference type="SUPFAM" id="SSF55874">
    <property type="entry name" value="ATPase domain of HSP90 chaperone/DNA topoisomerase II/histidine kinase"/>
    <property type="match status" value="1"/>
</dbReference>
<dbReference type="SMART" id="SM00387">
    <property type="entry name" value="HATPase_c"/>
    <property type="match status" value="1"/>
</dbReference>
<dbReference type="InterPro" id="IPR013727">
    <property type="entry name" value="2CSK_N"/>
</dbReference>
<evidence type="ECO:0000256" key="9">
    <source>
        <dbReference type="ARBA" id="ARBA00023136"/>
    </source>
</evidence>
<dbReference type="CDD" id="cd00082">
    <property type="entry name" value="HisKA"/>
    <property type="match status" value="1"/>
</dbReference>
<dbReference type="InterPro" id="IPR050428">
    <property type="entry name" value="TCS_sensor_his_kinase"/>
</dbReference>
<evidence type="ECO:0000256" key="7">
    <source>
        <dbReference type="ARBA" id="ARBA00022777"/>
    </source>
</evidence>
<sequence length="468" mass="50861">MQRPVSLRRRLLTILAVPMTLAWLGSGALIYVLALHYANINYDRSLVDSAHALERMIRSESGEQELSPQVRILMEYDSVDPSYYAVRSLRHGVLASNLELPLPSPVPAVGAPARLDSIVRAGRKLRMASLALADHETGDTIVISVAETLRERHALAREILVGTLPIVLLLVAFVLVLVWFGVSRGLRLLDPLTEQIAARRARDLSALDQSQVPVEIRPLTQTIDALFARLRTLLDLQERFIADAAHQLRTPLAGLRLQAERALADPRPESVRDALTHVERLSAGAGRAAGQLLALARAQTSNDDDAPSSPVDLAHLARDYIGERVPDALAARVDLGYEGPSHGAEVAGDAVMLREVLVNLVDNALNYAGEHGTVTVSVTSEARTVALAVEDSGPGVAEEWWPRLGERFFRPPGSSREGSGLGLAIVRRVAERHRAAVVFSRGRDALGLRVTLRFSALPQGDAQRSSRV</sequence>
<dbReference type="InterPro" id="IPR003594">
    <property type="entry name" value="HATPase_dom"/>
</dbReference>
<evidence type="ECO:0000313" key="13">
    <source>
        <dbReference type="Proteomes" id="UP001501523"/>
    </source>
</evidence>
<dbReference type="PANTHER" id="PTHR45436">
    <property type="entry name" value="SENSOR HISTIDINE KINASE YKOH"/>
    <property type="match status" value="1"/>
</dbReference>
<keyword evidence="8 10" id="KW-1133">Transmembrane helix</keyword>
<accession>A0ABN1IH63</accession>
<evidence type="ECO:0000256" key="2">
    <source>
        <dbReference type="ARBA" id="ARBA00004370"/>
    </source>
</evidence>
<evidence type="ECO:0000256" key="10">
    <source>
        <dbReference type="SAM" id="Phobius"/>
    </source>
</evidence>
<dbReference type="Proteomes" id="UP001501523">
    <property type="component" value="Unassembled WGS sequence"/>
</dbReference>
<dbReference type="InterPro" id="IPR036890">
    <property type="entry name" value="HATPase_C_sf"/>
</dbReference>
<name>A0ABN1IH63_9GAMM</name>
<dbReference type="InterPro" id="IPR003661">
    <property type="entry name" value="HisK_dim/P_dom"/>
</dbReference>
<proteinExistence type="predicted"/>
<dbReference type="InterPro" id="IPR004358">
    <property type="entry name" value="Sig_transdc_His_kin-like_C"/>
</dbReference>
<dbReference type="SUPFAM" id="SSF47384">
    <property type="entry name" value="Homodimeric domain of signal transducing histidine kinase"/>
    <property type="match status" value="1"/>
</dbReference>
<dbReference type="InterPro" id="IPR036097">
    <property type="entry name" value="HisK_dim/P_sf"/>
</dbReference>
<comment type="caution">
    <text evidence="12">The sequence shown here is derived from an EMBL/GenBank/DDBJ whole genome shotgun (WGS) entry which is preliminary data.</text>
</comment>
<feature type="transmembrane region" description="Helical" evidence="10">
    <location>
        <begin position="12"/>
        <end position="38"/>
    </location>
</feature>
<dbReference type="PANTHER" id="PTHR45436:SF1">
    <property type="entry name" value="SENSOR PROTEIN QSEC"/>
    <property type="match status" value="1"/>
</dbReference>
<organism evidence="12 13">
    <name type="scientific">Dokdonella soli</name>
    <dbReference type="NCBI Taxonomy" id="529810"/>
    <lineage>
        <taxon>Bacteria</taxon>
        <taxon>Pseudomonadati</taxon>
        <taxon>Pseudomonadota</taxon>
        <taxon>Gammaproteobacteria</taxon>
        <taxon>Lysobacterales</taxon>
        <taxon>Rhodanobacteraceae</taxon>
        <taxon>Dokdonella</taxon>
    </lineage>
</organism>
<comment type="catalytic activity">
    <reaction evidence="1">
        <text>ATP + protein L-histidine = ADP + protein N-phospho-L-histidine.</text>
        <dbReference type="EC" id="2.7.13.3"/>
    </reaction>
</comment>
<dbReference type="Gene3D" id="3.30.565.10">
    <property type="entry name" value="Histidine kinase-like ATPase, C-terminal domain"/>
    <property type="match status" value="1"/>
</dbReference>
<evidence type="ECO:0000256" key="5">
    <source>
        <dbReference type="ARBA" id="ARBA00022679"/>
    </source>
</evidence>
<dbReference type="RefSeq" id="WP_343789504.1">
    <property type="nucleotide sequence ID" value="NZ_BAAAEU010000007.1"/>
</dbReference>
<dbReference type="Gene3D" id="1.10.287.130">
    <property type="match status" value="1"/>
</dbReference>
<gene>
    <name evidence="12" type="ORF">GCM10009105_16930</name>
</gene>
<dbReference type="PRINTS" id="PR00344">
    <property type="entry name" value="BCTRLSENSOR"/>
</dbReference>
<evidence type="ECO:0000256" key="1">
    <source>
        <dbReference type="ARBA" id="ARBA00000085"/>
    </source>
</evidence>
<keyword evidence="7 12" id="KW-0418">Kinase</keyword>
<evidence type="ECO:0000256" key="6">
    <source>
        <dbReference type="ARBA" id="ARBA00022692"/>
    </source>
</evidence>
<evidence type="ECO:0000313" key="12">
    <source>
        <dbReference type="EMBL" id="GAA0713467.1"/>
    </source>
</evidence>
<feature type="domain" description="Histidine kinase" evidence="11">
    <location>
        <begin position="243"/>
        <end position="458"/>
    </location>
</feature>
<evidence type="ECO:0000256" key="3">
    <source>
        <dbReference type="ARBA" id="ARBA00012438"/>
    </source>
</evidence>